<comment type="similarity">
    <text evidence="2">Belongs to the cytochrome P450 family.</text>
</comment>
<reference evidence="12 13" key="1">
    <citation type="submission" date="2024-01" db="EMBL/GenBank/DDBJ databases">
        <title>The complete chloroplast genome sequence of Lithospermum erythrorhizon: insights into the phylogenetic relationship among Boraginaceae species and the maternal lineages of purple gromwells.</title>
        <authorList>
            <person name="Okada T."/>
            <person name="Watanabe K."/>
        </authorList>
    </citation>
    <scope>NUCLEOTIDE SEQUENCE [LARGE SCALE GENOMIC DNA]</scope>
</reference>
<dbReference type="EMBL" id="BAABME010000407">
    <property type="protein sequence ID" value="GAA0142517.1"/>
    <property type="molecule type" value="Genomic_DNA"/>
</dbReference>
<keyword evidence="9" id="KW-0503">Monooxygenase</keyword>
<keyword evidence="8" id="KW-0408">Iron</keyword>
<evidence type="ECO:0000256" key="3">
    <source>
        <dbReference type="ARBA" id="ARBA00022617"/>
    </source>
</evidence>
<protein>
    <submittedName>
        <fullName evidence="12">Oxygenase</fullName>
    </submittedName>
</protein>
<evidence type="ECO:0000313" key="12">
    <source>
        <dbReference type="EMBL" id="GAA0142517.1"/>
    </source>
</evidence>
<keyword evidence="6 11" id="KW-1133">Transmembrane helix</keyword>
<dbReference type="PRINTS" id="PR00463">
    <property type="entry name" value="EP450I"/>
</dbReference>
<sequence>MIHLSTPVMLFSYIIDELWLISLVLVILLALVASLRVLNKPKSGGITPPKFPPSPPSLPIIGNYHQLGKLPHQSLHKLSQKYGQVMLLNLGSIPTIVISSPGLTKQILKTHDLDFCSRPESQGPRKMTYNLLAVAFAPYNDEWKERRKILSFQILNSKRSNSLLKSKRVEVVKKLIESLSLQASEKNTINLDRKMFHVLGEITTCVAFGKCYTEYQFKGGSQELKGILGEMSNNLLSFSAEDYLPSILGRIIDTISGQRRKLHNCYAKIDAYFETTLREHLHKHERTKGEVDEDYVDVLIRLSKEPKFPFSEQHIKAMFMDIFLGGIDTRANTIVWAMTELIRYPNVMQKSSK</sequence>
<evidence type="ECO:0000256" key="5">
    <source>
        <dbReference type="ARBA" id="ARBA00022723"/>
    </source>
</evidence>
<comment type="caution">
    <text evidence="12">The sequence shown here is derived from an EMBL/GenBank/DDBJ whole genome shotgun (WGS) entry which is preliminary data.</text>
</comment>
<dbReference type="GO" id="GO:0005506">
    <property type="term" value="F:iron ion binding"/>
    <property type="evidence" value="ECO:0007669"/>
    <property type="project" value="InterPro"/>
</dbReference>
<evidence type="ECO:0000256" key="10">
    <source>
        <dbReference type="ARBA" id="ARBA00023136"/>
    </source>
</evidence>
<dbReference type="InterPro" id="IPR001128">
    <property type="entry name" value="Cyt_P450"/>
</dbReference>
<keyword evidence="4 11" id="KW-0812">Transmembrane</keyword>
<dbReference type="Proteomes" id="UP001454036">
    <property type="component" value="Unassembled WGS sequence"/>
</dbReference>
<evidence type="ECO:0000256" key="2">
    <source>
        <dbReference type="ARBA" id="ARBA00010617"/>
    </source>
</evidence>
<proteinExistence type="inferred from homology"/>
<dbReference type="Gene3D" id="1.10.630.10">
    <property type="entry name" value="Cytochrome P450"/>
    <property type="match status" value="1"/>
</dbReference>
<dbReference type="AlphaFoldDB" id="A0AAV3NUI2"/>
<dbReference type="GO" id="GO:0016020">
    <property type="term" value="C:membrane"/>
    <property type="evidence" value="ECO:0007669"/>
    <property type="project" value="UniProtKB-SubCell"/>
</dbReference>
<feature type="transmembrane region" description="Helical" evidence="11">
    <location>
        <begin position="18"/>
        <end position="38"/>
    </location>
</feature>
<evidence type="ECO:0000313" key="13">
    <source>
        <dbReference type="Proteomes" id="UP001454036"/>
    </source>
</evidence>
<keyword evidence="5" id="KW-0479">Metal-binding</keyword>
<dbReference type="GO" id="GO:0016705">
    <property type="term" value="F:oxidoreductase activity, acting on paired donors, with incorporation or reduction of molecular oxygen"/>
    <property type="evidence" value="ECO:0007669"/>
    <property type="project" value="InterPro"/>
</dbReference>
<name>A0AAV3NUI2_LITER</name>
<dbReference type="GO" id="GO:0004497">
    <property type="term" value="F:monooxygenase activity"/>
    <property type="evidence" value="ECO:0007669"/>
    <property type="project" value="UniProtKB-KW"/>
</dbReference>
<keyword evidence="10 11" id="KW-0472">Membrane</keyword>
<dbReference type="InterPro" id="IPR002401">
    <property type="entry name" value="Cyt_P450_E_grp-I"/>
</dbReference>
<comment type="subcellular location">
    <subcellularLocation>
        <location evidence="1">Membrane</location>
    </subcellularLocation>
</comment>
<organism evidence="12 13">
    <name type="scientific">Lithospermum erythrorhizon</name>
    <name type="common">Purple gromwell</name>
    <name type="synonym">Lithospermum officinale var. erythrorhizon</name>
    <dbReference type="NCBI Taxonomy" id="34254"/>
    <lineage>
        <taxon>Eukaryota</taxon>
        <taxon>Viridiplantae</taxon>
        <taxon>Streptophyta</taxon>
        <taxon>Embryophyta</taxon>
        <taxon>Tracheophyta</taxon>
        <taxon>Spermatophyta</taxon>
        <taxon>Magnoliopsida</taxon>
        <taxon>eudicotyledons</taxon>
        <taxon>Gunneridae</taxon>
        <taxon>Pentapetalae</taxon>
        <taxon>asterids</taxon>
        <taxon>lamiids</taxon>
        <taxon>Boraginales</taxon>
        <taxon>Boraginaceae</taxon>
        <taxon>Boraginoideae</taxon>
        <taxon>Lithospermeae</taxon>
        <taxon>Lithospermum</taxon>
    </lineage>
</organism>
<evidence type="ECO:0000256" key="4">
    <source>
        <dbReference type="ARBA" id="ARBA00022692"/>
    </source>
</evidence>
<gene>
    <name evidence="12" type="ORF">LIER_03400</name>
</gene>
<evidence type="ECO:0000256" key="1">
    <source>
        <dbReference type="ARBA" id="ARBA00004370"/>
    </source>
</evidence>
<keyword evidence="3" id="KW-0349">Heme</keyword>
<keyword evidence="13" id="KW-1185">Reference proteome</keyword>
<dbReference type="PANTHER" id="PTHR47955">
    <property type="entry name" value="CYTOCHROME P450 FAMILY 71 PROTEIN"/>
    <property type="match status" value="1"/>
</dbReference>
<evidence type="ECO:0000256" key="9">
    <source>
        <dbReference type="ARBA" id="ARBA00023033"/>
    </source>
</evidence>
<evidence type="ECO:0000256" key="6">
    <source>
        <dbReference type="ARBA" id="ARBA00022989"/>
    </source>
</evidence>
<accession>A0AAV3NUI2</accession>
<dbReference type="PANTHER" id="PTHR47955:SF9">
    <property type="entry name" value="PREMNASPIRODIENE OXYGENASE-LIKE"/>
    <property type="match status" value="1"/>
</dbReference>
<evidence type="ECO:0000256" key="7">
    <source>
        <dbReference type="ARBA" id="ARBA00023002"/>
    </source>
</evidence>
<dbReference type="GO" id="GO:0020037">
    <property type="term" value="F:heme binding"/>
    <property type="evidence" value="ECO:0007669"/>
    <property type="project" value="InterPro"/>
</dbReference>
<evidence type="ECO:0000256" key="8">
    <source>
        <dbReference type="ARBA" id="ARBA00023004"/>
    </source>
</evidence>
<evidence type="ECO:0000256" key="11">
    <source>
        <dbReference type="SAM" id="Phobius"/>
    </source>
</evidence>
<dbReference type="SUPFAM" id="SSF48264">
    <property type="entry name" value="Cytochrome P450"/>
    <property type="match status" value="1"/>
</dbReference>
<dbReference type="InterPro" id="IPR036396">
    <property type="entry name" value="Cyt_P450_sf"/>
</dbReference>
<dbReference type="Pfam" id="PF00067">
    <property type="entry name" value="p450"/>
    <property type="match status" value="1"/>
</dbReference>
<keyword evidence="7" id="KW-0560">Oxidoreductase</keyword>